<dbReference type="RefSeq" id="WP_041700849.1">
    <property type="nucleotide sequence ID" value="NZ_CP051298.1"/>
</dbReference>
<sequence>MICLNLLPGIIAHTLKVLGSVFPSGEIRFSVRAFDARSAAEVTKVAFDQSVFCVDGRRLCLEGLATIQDTMQAGTLVVRSKFTVLDGLRLPCILLRLRLSSAMQMSISLSISDVM</sequence>
<dbReference type="EMBL" id="CP051298">
    <property type="protein sequence ID" value="QKD44335.1"/>
    <property type="molecule type" value="Genomic_DNA"/>
</dbReference>
<evidence type="ECO:0000313" key="2">
    <source>
        <dbReference type="Proteomes" id="UP000500755"/>
    </source>
</evidence>
<accession>A0A858ZTV9</accession>
<reference evidence="1 2" key="1">
    <citation type="submission" date="2020-05" db="EMBL/GenBank/DDBJ databases">
        <title>Complete genome sequence of Alicycliphilus denitrificans DP3.</title>
        <authorList>
            <person name="Chen X."/>
        </authorList>
    </citation>
    <scope>NUCLEOTIDE SEQUENCE [LARGE SCALE GENOMIC DNA]</scope>
    <source>
        <strain evidence="1 2">DP3</strain>
    </source>
</reference>
<protein>
    <submittedName>
        <fullName evidence="1">Uncharacterized protein</fullName>
    </submittedName>
</protein>
<dbReference type="AlphaFoldDB" id="A0A858ZTV9"/>
<organism evidence="1 2">
    <name type="scientific">Alicycliphilus denitrificans</name>
    <dbReference type="NCBI Taxonomy" id="179636"/>
    <lineage>
        <taxon>Bacteria</taxon>
        <taxon>Pseudomonadati</taxon>
        <taxon>Pseudomonadota</taxon>
        <taxon>Betaproteobacteria</taxon>
        <taxon>Burkholderiales</taxon>
        <taxon>Comamonadaceae</taxon>
        <taxon>Alicycliphilus</taxon>
    </lineage>
</organism>
<evidence type="ECO:0000313" key="1">
    <source>
        <dbReference type="EMBL" id="QKD44335.1"/>
    </source>
</evidence>
<gene>
    <name evidence="1" type="ORF">HF896_12175</name>
</gene>
<dbReference type="Proteomes" id="UP000500755">
    <property type="component" value="Chromosome"/>
</dbReference>
<name>A0A858ZTV9_9BURK</name>
<proteinExistence type="predicted"/>